<evidence type="ECO:0000313" key="2">
    <source>
        <dbReference type="Proteomes" id="UP001323405"/>
    </source>
</evidence>
<comment type="caution">
    <text evidence="1">The sequence shown here is derived from an EMBL/GenBank/DDBJ whole genome shotgun (WGS) entry which is preliminary data.</text>
</comment>
<gene>
    <name evidence="1" type="ORF">QC762_705620</name>
</gene>
<accession>A0ABR0G3D7</accession>
<name>A0ABR0G3D7_9PEZI</name>
<proteinExistence type="predicted"/>
<dbReference type="GeneID" id="87913322"/>
<dbReference type="RefSeq" id="XP_062739214.1">
    <property type="nucleotide sequence ID" value="XM_062893415.1"/>
</dbReference>
<dbReference type="EMBL" id="JAFFHA010000009">
    <property type="protein sequence ID" value="KAK4650239.1"/>
    <property type="molecule type" value="Genomic_DNA"/>
</dbReference>
<organism evidence="1 2">
    <name type="scientific">Podospora pseudocomata</name>
    <dbReference type="NCBI Taxonomy" id="2093779"/>
    <lineage>
        <taxon>Eukaryota</taxon>
        <taxon>Fungi</taxon>
        <taxon>Dikarya</taxon>
        <taxon>Ascomycota</taxon>
        <taxon>Pezizomycotina</taxon>
        <taxon>Sordariomycetes</taxon>
        <taxon>Sordariomycetidae</taxon>
        <taxon>Sordariales</taxon>
        <taxon>Podosporaceae</taxon>
        <taxon>Podospora</taxon>
    </lineage>
</organism>
<evidence type="ECO:0000313" key="1">
    <source>
        <dbReference type="EMBL" id="KAK4650239.1"/>
    </source>
</evidence>
<dbReference type="Proteomes" id="UP001323405">
    <property type="component" value="Unassembled WGS sequence"/>
</dbReference>
<reference evidence="1 2" key="1">
    <citation type="journal article" date="2023" name="bioRxiv">
        <title>High-quality genome assemblies of four members of thePodospora anserinaspecies complex.</title>
        <authorList>
            <person name="Ament-Velasquez S.L."/>
            <person name="Vogan A.A."/>
            <person name="Wallerman O."/>
            <person name="Hartmann F."/>
            <person name="Gautier V."/>
            <person name="Silar P."/>
            <person name="Giraud T."/>
            <person name="Johannesson H."/>
        </authorList>
    </citation>
    <scope>NUCLEOTIDE SEQUENCE [LARGE SCALE GENOMIC DNA]</scope>
    <source>
        <strain evidence="1 2">CBS 415.72m</strain>
    </source>
</reference>
<protein>
    <submittedName>
        <fullName evidence="1">Uncharacterized protein</fullName>
    </submittedName>
</protein>
<keyword evidence="2" id="KW-1185">Reference proteome</keyword>
<sequence length="189" mass="21510">MPTFLYHMRNTSPHALAILAHWTRTYRECPTSYPFPKAQPKQALFTSRDQCHPELHRSGTTPKMRGISPSCPDSRSLAALLPQIYNSALDNRLTQQFVSIPSGLIEPHRPKLTIHRHLHIQLHLRHQPRTIVRLLLPLTLPLIGHNRPNLSSISLIPPTRRDHVSIISTQALKAKELCRSRVGYAICRG</sequence>